<dbReference type="OrthoDB" id="5720311at2"/>
<dbReference type="EMBL" id="SMAI01000017">
    <property type="protein sequence ID" value="TCT01712.1"/>
    <property type="molecule type" value="Genomic_DNA"/>
</dbReference>
<evidence type="ECO:0000313" key="2">
    <source>
        <dbReference type="EMBL" id="TCT01712.1"/>
    </source>
</evidence>
<gene>
    <name evidence="2" type="ORF">EDC64_11765</name>
</gene>
<dbReference type="InterPro" id="IPR003673">
    <property type="entry name" value="CoA-Trfase_fam_III"/>
</dbReference>
<dbReference type="Pfam" id="PF02515">
    <property type="entry name" value="CoA_transf_3"/>
    <property type="match status" value="1"/>
</dbReference>
<dbReference type="InterPro" id="IPR023606">
    <property type="entry name" value="CoA-Trfase_III_dom_1_sf"/>
</dbReference>
<dbReference type="PANTHER" id="PTHR48207:SF3">
    <property type="entry name" value="SUCCINATE--HYDROXYMETHYLGLUTARATE COA-TRANSFERASE"/>
    <property type="match status" value="1"/>
</dbReference>
<comment type="caution">
    <text evidence="2">The sequence shown here is derived from an EMBL/GenBank/DDBJ whole genome shotgun (WGS) entry which is preliminary data.</text>
</comment>
<dbReference type="InterPro" id="IPR050483">
    <property type="entry name" value="CoA-transferase_III_domain"/>
</dbReference>
<protein>
    <submittedName>
        <fullName evidence="2">Crotonobetainyl-CoA:carnitine CoA-transferase CaiB-like acyl-CoA transferase</fullName>
    </submittedName>
</protein>
<name>A0A4R3LN09_9HYPH</name>
<dbReference type="Gene3D" id="3.40.50.10540">
    <property type="entry name" value="Crotonobetainyl-coa:carnitine coa-transferase, domain 1"/>
    <property type="match status" value="1"/>
</dbReference>
<proteinExistence type="predicted"/>
<dbReference type="Proteomes" id="UP000294664">
    <property type="component" value="Unassembled WGS sequence"/>
</dbReference>
<keyword evidence="1 2" id="KW-0808">Transferase</keyword>
<keyword evidence="3" id="KW-1185">Reference proteome</keyword>
<dbReference type="GO" id="GO:0008410">
    <property type="term" value="F:CoA-transferase activity"/>
    <property type="evidence" value="ECO:0007669"/>
    <property type="project" value="TreeGrafter"/>
</dbReference>
<dbReference type="Gene3D" id="3.30.1540.10">
    <property type="entry name" value="formyl-coa transferase, domain 3"/>
    <property type="match status" value="1"/>
</dbReference>
<accession>A0A4R3LN09</accession>
<dbReference type="AlphaFoldDB" id="A0A4R3LN09"/>
<dbReference type="PANTHER" id="PTHR48207">
    <property type="entry name" value="SUCCINATE--HYDROXYMETHYLGLUTARATE COA-TRANSFERASE"/>
    <property type="match status" value="1"/>
</dbReference>
<dbReference type="InterPro" id="IPR044855">
    <property type="entry name" value="CoA-Trfase_III_dom3_sf"/>
</dbReference>
<sequence>MLRTGALAGLTVLELGSTVAGPFCGRLLADFGARVIKIEDPGGDVIRSFGESHEGVSLYAASILRNKSVVSVDLRTPAGRDVVRHLAAKVDILIENFRPGTLEKWGLGYDALAAANPGLILVRISGFGQDGPYSGRPGYGIISEAMSGLRSITGDPDRPPARIAMPMTDYLTGLYAAFGAMVALAERGASGRGQVVDAALSESAFSLMESFVPAYDKLGTIPQRLGPRMAGAAPNNLYTTADGEHIHIAAWGQPLFKRLCAAMGTPALADDPRFQDLRIRAGNADALDAIIGAWTGARDLKTVESILEQADVPASKIYTIADIFEDPHFRAREALVQVSEPDLGAVTLAAPVPKLSRTPGAVAHAGRAPGTDTERVLAEFGDYSPQQIAKLLEDGVVHAAARRPDPA</sequence>
<organism evidence="2 3">
    <name type="scientific">Aquabacter spiritensis</name>
    <dbReference type="NCBI Taxonomy" id="933073"/>
    <lineage>
        <taxon>Bacteria</taxon>
        <taxon>Pseudomonadati</taxon>
        <taxon>Pseudomonadota</taxon>
        <taxon>Alphaproteobacteria</taxon>
        <taxon>Hyphomicrobiales</taxon>
        <taxon>Xanthobacteraceae</taxon>
        <taxon>Aquabacter</taxon>
    </lineage>
</organism>
<evidence type="ECO:0000313" key="3">
    <source>
        <dbReference type="Proteomes" id="UP000294664"/>
    </source>
</evidence>
<dbReference type="SUPFAM" id="SSF89796">
    <property type="entry name" value="CoA-transferase family III (CaiB/BaiF)"/>
    <property type="match status" value="1"/>
</dbReference>
<evidence type="ECO:0000256" key="1">
    <source>
        <dbReference type="ARBA" id="ARBA00022679"/>
    </source>
</evidence>
<reference evidence="2 3" key="1">
    <citation type="submission" date="2019-03" db="EMBL/GenBank/DDBJ databases">
        <title>Genomic Encyclopedia of Type Strains, Phase IV (KMG-IV): sequencing the most valuable type-strain genomes for metagenomic binning, comparative biology and taxonomic classification.</title>
        <authorList>
            <person name="Goeker M."/>
        </authorList>
    </citation>
    <scope>NUCLEOTIDE SEQUENCE [LARGE SCALE GENOMIC DNA]</scope>
    <source>
        <strain evidence="2 3">DSM 9035</strain>
    </source>
</reference>